<keyword evidence="2" id="KW-1185">Reference proteome</keyword>
<dbReference type="EMBL" id="JADYXP020000003">
    <property type="protein sequence ID" value="KAL0129157.1"/>
    <property type="molecule type" value="Genomic_DNA"/>
</dbReference>
<organism evidence="1 2">
    <name type="scientific">Cardiocondyla obscurior</name>
    <dbReference type="NCBI Taxonomy" id="286306"/>
    <lineage>
        <taxon>Eukaryota</taxon>
        <taxon>Metazoa</taxon>
        <taxon>Ecdysozoa</taxon>
        <taxon>Arthropoda</taxon>
        <taxon>Hexapoda</taxon>
        <taxon>Insecta</taxon>
        <taxon>Pterygota</taxon>
        <taxon>Neoptera</taxon>
        <taxon>Endopterygota</taxon>
        <taxon>Hymenoptera</taxon>
        <taxon>Apocrita</taxon>
        <taxon>Aculeata</taxon>
        <taxon>Formicoidea</taxon>
        <taxon>Formicidae</taxon>
        <taxon>Myrmicinae</taxon>
        <taxon>Cardiocondyla</taxon>
    </lineage>
</organism>
<sequence>MREMLVTTMKKTYIDLSGKSSSAASRRSSSAKWYSLRVIKISALPSSASGNDRGFTLASVSATASFTFASVKIALTRPASSSIRPNILDVQVSPAVCITYSLKSWKNPFLPERNVSDEQRSVLFSGFPLLYALQLSMYQLEVRLLLSTLYRSPRPILLNIAEARWFSILYLPSNTAATRFSPTLGTKRKQLHNAIYGSNDRS</sequence>
<evidence type="ECO:0000313" key="2">
    <source>
        <dbReference type="Proteomes" id="UP001430953"/>
    </source>
</evidence>
<evidence type="ECO:0000313" key="1">
    <source>
        <dbReference type="EMBL" id="KAL0129157.1"/>
    </source>
</evidence>
<dbReference type="AlphaFoldDB" id="A0AAW2GPI0"/>
<comment type="caution">
    <text evidence="1">The sequence shown here is derived from an EMBL/GenBank/DDBJ whole genome shotgun (WGS) entry which is preliminary data.</text>
</comment>
<name>A0AAW2GPI0_9HYME</name>
<proteinExistence type="predicted"/>
<dbReference type="Proteomes" id="UP001430953">
    <property type="component" value="Unassembled WGS sequence"/>
</dbReference>
<accession>A0AAW2GPI0</accession>
<protein>
    <submittedName>
        <fullName evidence="1">Uncharacterized protein</fullName>
    </submittedName>
</protein>
<reference evidence="1 2" key="1">
    <citation type="submission" date="2023-03" db="EMBL/GenBank/DDBJ databases">
        <title>High recombination rates correlate with genetic variation in Cardiocondyla obscurior ants.</title>
        <authorList>
            <person name="Errbii M."/>
        </authorList>
    </citation>
    <scope>NUCLEOTIDE SEQUENCE [LARGE SCALE GENOMIC DNA]</scope>
    <source>
        <strain evidence="1">Alpha-2009</strain>
        <tissue evidence="1">Whole body</tissue>
    </source>
</reference>
<gene>
    <name evidence="1" type="ORF">PUN28_004088</name>
</gene>